<dbReference type="SMART" id="SM00342">
    <property type="entry name" value="HTH_ARAC"/>
    <property type="match status" value="1"/>
</dbReference>
<gene>
    <name evidence="6" type="ORF">FJM67_11930</name>
</gene>
<dbReference type="InterPro" id="IPR003313">
    <property type="entry name" value="AraC-bd"/>
</dbReference>
<accession>A0A501WMD8</accession>
<keyword evidence="1" id="KW-0805">Transcription regulation</keyword>
<dbReference type="Gene3D" id="1.10.10.60">
    <property type="entry name" value="Homeodomain-like"/>
    <property type="match status" value="2"/>
</dbReference>
<dbReference type="PRINTS" id="PR00032">
    <property type="entry name" value="HTHARAC"/>
</dbReference>
<dbReference type="PROSITE" id="PS01124">
    <property type="entry name" value="HTH_ARAC_FAMILY_2"/>
    <property type="match status" value="1"/>
</dbReference>
<keyword evidence="7" id="KW-1185">Reference proteome</keyword>
<dbReference type="PANTHER" id="PTHR43280">
    <property type="entry name" value="ARAC-FAMILY TRANSCRIPTIONAL REGULATOR"/>
    <property type="match status" value="1"/>
</dbReference>
<proteinExistence type="predicted"/>
<dbReference type="GO" id="GO:0043565">
    <property type="term" value="F:sequence-specific DNA binding"/>
    <property type="evidence" value="ECO:0007669"/>
    <property type="project" value="InterPro"/>
</dbReference>
<keyword evidence="3" id="KW-0010">Activator</keyword>
<dbReference type="GO" id="GO:0003700">
    <property type="term" value="F:DNA-binding transcription factor activity"/>
    <property type="evidence" value="ECO:0007669"/>
    <property type="project" value="InterPro"/>
</dbReference>
<dbReference type="Gene3D" id="2.60.120.10">
    <property type="entry name" value="Jelly Rolls"/>
    <property type="match status" value="1"/>
</dbReference>
<reference evidence="6 7" key="1">
    <citation type="submission" date="2019-06" db="EMBL/GenBank/DDBJ databases">
        <title>A novel bacterium of genus Marinomonas, isolated from coastal sand.</title>
        <authorList>
            <person name="Huang H."/>
            <person name="Mo K."/>
            <person name="Hu Y."/>
        </authorList>
    </citation>
    <scope>NUCLEOTIDE SEQUENCE [LARGE SCALE GENOMIC DNA]</scope>
    <source>
        <strain evidence="6 7">HB171799</strain>
    </source>
</reference>
<evidence type="ECO:0000256" key="2">
    <source>
        <dbReference type="ARBA" id="ARBA00023125"/>
    </source>
</evidence>
<dbReference type="OrthoDB" id="5622169at2"/>
<comment type="caution">
    <text evidence="6">The sequence shown here is derived from an EMBL/GenBank/DDBJ whole genome shotgun (WGS) entry which is preliminary data.</text>
</comment>
<dbReference type="Proteomes" id="UP000315901">
    <property type="component" value="Unassembled WGS sequence"/>
</dbReference>
<evidence type="ECO:0000313" key="6">
    <source>
        <dbReference type="EMBL" id="TPE49500.1"/>
    </source>
</evidence>
<dbReference type="PANTHER" id="PTHR43280:SF11">
    <property type="entry name" value="RCS-SPECIFIC HTH-TYPE TRANSCRIPTIONAL ACTIVATOR RCLR"/>
    <property type="match status" value="1"/>
</dbReference>
<dbReference type="SUPFAM" id="SSF46689">
    <property type="entry name" value="Homeodomain-like"/>
    <property type="match status" value="2"/>
</dbReference>
<dbReference type="Pfam" id="PF02311">
    <property type="entry name" value="AraC_binding"/>
    <property type="match status" value="1"/>
</dbReference>
<name>A0A501WMD8_9GAMM</name>
<dbReference type="SUPFAM" id="SSF51215">
    <property type="entry name" value="Regulatory protein AraC"/>
    <property type="match status" value="1"/>
</dbReference>
<evidence type="ECO:0000256" key="4">
    <source>
        <dbReference type="ARBA" id="ARBA00023163"/>
    </source>
</evidence>
<evidence type="ECO:0000313" key="7">
    <source>
        <dbReference type="Proteomes" id="UP000315901"/>
    </source>
</evidence>
<dbReference type="InterPro" id="IPR014710">
    <property type="entry name" value="RmlC-like_jellyroll"/>
</dbReference>
<dbReference type="InterPro" id="IPR037923">
    <property type="entry name" value="HTH-like"/>
</dbReference>
<dbReference type="InterPro" id="IPR020449">
    <property type="entry name" value="Tscrpt_reg_AraC-type_HTH"/>
</dbReference>
<keyword evidence="4" id="KW-0804">Transcription</keyword>
<dbReference type="InterPro" id="IPR018060">
    <property type="entry name" value="HTH_AraC"/>
</dbReference>
<evidence type="ECO:0000256" key="1">
    <source>
        <dbReference type="ARBA" id="ARBA00023015"/>
    </source>
</evidence>
<dbReference type="Pfam" id="PF12833">
    <property type="entry name" value="HTH_18"/>
    <property type="match status" value="1"/>
</dbReference>
<dbReference type="AlphaFoldDB" id="A0A501WMD8"/>
<keyword evidence="2" id="KW-0238">DNA-binding</keyword>
<feature type="domain" description="HTH araC/xylS-type" evidence="5">
    <location>
        <begin position="171"/>
        <end position="269"/>
    </location>
</feature>
<evidence type="ECO:0000259" key="5">
    <source>
        <dbReference type="PROSITE" id="PS01124"/>
    </source>
</evidence>
<organism evidence="6 7">
    <name type="scientific">Maribrevibacterium harenarium</name>
    <dbReference type="NCBI Taxonomy" id="2589817"/>
    <lineage>
        <taxon>Bacteria</taxon>
        <taxon>Pseudomonadati</taxon>
        <taxon>Pseudomonadota</taxon>
        <taxon>Gammaproteobacteria</taxon>
        <taxon>Oceanospirillales</taxon>
        <taxon>Oceanospirillaceae</taxon>
        <taxon>Maribrevibacterium</taxon>
    </lineage>
</organism>
<protein>
    <submittedName>
        <fullName evidence="6">AraC family transcriptional regulator</fullName>
    </submittedName>
</protein>
<sequence>MLCSMIQPTISLGGLFSETYFGYVKYPADSSLGPRIQRGIEFVYLISGHIDITVDGKKHRLLPGHMALMLPGRQEHYQFHKEQPTIHAWCQLDFDKCPSDIVEVFAKLPATLPMPKDVEELMNVGLGITNSQNFANQSVLLRLAETLAQYYVDMAELPDQRRPQPTSRIVRNAIHCMQNRLADNLQLEDLAAASHCSVNHLINQFKATVGTTPMRYLWRLRLDRAESLLRHTPLSITLISEQCGFASPFHFSRLFKQRHDLSPRQYRDSISKPV</sequence>
<dbReference type="InterPro" id="IPR009057">
    <property type="entry name" value="Homeodomain-like_sf"/>
</dbReference>
<dbReference type="EMBL" id="VFRR01000024">
    <property type="protein sequence ID" value="TPE49500.1"/>
    <property type="molecule type" value="Genomic_DNA"/>
</dbReference>
<evidence type="ECO:0000256" key="3">
    <source>
        <dbReference type="ARBA" id="ARBA00023159"/>
    </source>
</evidence>